<protein>
    <submittedName>
        <fullName evidence="1">Uncharacterized protein</fullName>
    </submittedName>
</protein>
<proteinExistence type="predicted"/>
<keyword evidence="2" id="KW-1185">Reference proteome</keyword>
<reference evidence="1" key="2">
    <citation type="submission" date="2022-06" db="EMBL/GenBank/DDBJ databases">
        <title>Thermospira aquatica gen. nov., sp. nov.</title>
        <authorList>
            <person name="Ben Ali Gam Z."/>
            <person name="Labat M."/>
        </authorList>
    </citation>
    <scope>NUCLEOTIDE SEQUENCE</scope>
    <source>
        <strain evidence="1">F1F22</strain>
    </source>
</reference>
<organism evidence="1 2">
    <name type="scientific">Thermospira aquatica</name>
    <dbReference type="NCBI Taxonomy" id="2828656"/>
    <lineage>
        <taxon>Bacteria</taxon>
        <taxon>Pseudomonadati</taxon>
        <taxon>Spirochaetota</taxon>
        <taxon>Spirochaetia</taxon>
        <taxon>Brevinematales</taxon>
        <taxon>Thermospiraceae</taxon>
        <taxon>Thermospira</taxon>
    </lineage>
</organism>
<sequence length="55" mass="5893">MDSTGSLTWGYDLKNGELTELFMDIGIDGIKRTLNFGFASLSGKGGENFPCARCG</sequence>
<dbReference type="Proteomes" id="UP001056539">
    <property type="component" value="Chromosome"/>
</dbReference>
<gene>
    <name evidence="1" type="ORF">KDW03_10560</name>
</gene>
<reference evidence="1" key="1">
    <citation type="submission" date="2021-04" db="EMBL/GenBank/DDBJ databases">
        <authorList>
            <person name="Postec A."/>
        </authorList>
    </citation>
    <scope>NUCLEOTIDE SEQUENCE</scope>
    <source>
        <strain evidence="1">F1F22</strain>
    </source>
</reference>
<accession>A0AAX3BCH7</accession>
<dbReference type="AlphaFoldDB" id="A0AAX3BCH7"/>
<evidence type="ECO:0000313" key="1">
    <source>
        <dbReference type="EMBL" id="URA09910.1"/>
    </source>
</evidence>
<dbReference type="KEGG" id="taqu:KDW03_10560"/>
<evidence type="ECO:0000313" key="2">
    <source>
        <dbReference type="Proteomes" id="UP001056539"/>
    </source>
</evidence>
<name>A0AAX3BCH7_9SPIR</name>
<dbReference type="RefSeq" id="WP_271435043.1">
    <property type="nucleotide sequence ID" value="NZ_CP073355.1"/>
</dbReference>
<dbReference type="EMBL" id="CP073355">
    <property type="protein sequence ID" value="URA09910.1"/>
    <property type="molecule type" value="Genomic_DNA"/>
</dbReference>